<organism evidence="2 3">
    <name type="scientific">Crenothrix polyspora</name>
    <dbReference type="NCBI Taxonomy" id="360316"/>
    <lineage>
        <taxon>Bacteria</taxon>
        <taxon>Pseudomonadati</taxon>
        <taxon>Pseudomonadota</taxon>
        <taxon>Gammaproteobacteria</taxon>
        <taxon>Methylococcales</taxon>
        <taxon>Crenotrichaceae</taxon>
        <taxon>Crenothrix</taxon>
    </lineage>
</organism>
<gene>
    <name evidence="2" type="ORF">CRENPOLYSF1_270041</name>
</gene>
<dbReference type="Proteomes" id="UP000195667">
    <property type="component" value="Unassembled WGS sequence"/>
</dbReference>
<dbReference type="PANTHER" id="PTHR46230">
    <property type="match status" value="1"/>
</dbReference>
<keyword evidence="3" id="KW-1185">Reference proteome</keyword>
<dbReference type="InterPro" id="IPR002634">
    <property type="entry name" value="BolA"/>
</dbReference>
<name>A0A1R4H7Y1_9GAMM</name>
<dbReference type="SUPFAM" id="SSF82657">
    <property type="entry name" value="BolA-like"/>
    <property type="match status" value="1"/>
</dbReference>
<dbReference type="Pfam" id="PF01722">
    <property type="entry name" value="BolA"/>
    <property type="match status" value="1"/>
</dbReference>
<protein>
    <submittedName>
        <fullName evidence="2">BolA family protein</fullName>
    </submittedName>
</protein>
<reference evidence="3" key="1">
    <citation type="submission" date="2017-02" db="EMBL/GenBank/DDBJ databases">
        <authorList>
            <person name="Daims H."/>
        </authorList>
    </citation>
    <scope>NUCLEOTIDE SEQUENCE [LARGE SCALE GENOMIC DNA]</scope>
</reference>
<dbReference type="GO" id="GO:0016226">
    <property type="term" value="P:iron-sulfur cluster assembly"/>
    <property type="evidence" value="ECO:0007669"/>
    <property type="project" value="TreeGrafter"/>
</dbReference>
<dbReference type="Gene3D" id="3.30.300.90">
    <property type="entry name" value="BolA-like"/>
    <property type="match status" value="1"/>
</dbReference>
<dbReference type="OrthoDB" id="9801469at2"/>
<dbReference type="PANTHER" id="PTHR46230:SF7">
    <property type="entry name" value="BOLA-LIKE PROTEIN 1"/>
    <property type="match status" value="1"/>
</dbReference>
<evidence type="ECO:0000313" key="2">
    <source>
        <dbReference type="EMBL" id="SJM92286.1"/>
    </source>
</evidence>
<evidence type="ECO:0000313" key="3">
    <source>
        <dbReference type="Proteomes" id="UP000195667"/>
    </source>
</evidence>
<evidence type="ECO:0000256" key="1">
    <source>
        <dbReference type="RuleBase" id="RU003860"/>
    </source>
</evidence>
<comment type="similarity">
    <text evidence="1">Belongs to the BolA/IbaG family.</text>
</comment>
<dbReference type="InterPro" id="IPR036065">
    <property type="entry name" value="BolA-like_sf"/>
</dbReference>
<accession>A0A1R4H7Y1</accession>
<sequence>MTSNLIKKSLTDALKPQLLEVLDNSAAHAGHAGARSGGGHYHVTIVADVFEGKSLVERHQLVYKALGDLMKQEIHALGINAISPSEETKGSL</sequence>
<dbReference type="AlphaFoldDB" id="A0A1R4H7Y1"/>
<dbReference type="PIRSF" id="PIRSF003113">
    <property type="entry name" value="BolA"/>
    <property type="match status" value="1"/>
</dbReference>
<dbReference type="EMBL" id="FUKI01000101">
    <property type="protein sequence ID" value="SJM92286.1"/>
    <property type="molecule type" value="Genomic_DNA"/>
</dbReference>
<proteinExistence type="inferred from homology"/>
<dbReference type="RefSeq" id="WP_087143330.1">
    <property type="nucleotide sequence ID" value="NZ_FUKI01000101.1"/>
</dbReference>